<gene>
    <name evidence="1" type="ORF">HfgLR_09310</name>
</gene>
<dbReference type="AlphaFoldDB" id="A0A871BH59"/>
<evidence type="ECO:0008006" key="3">
    <source>
        <dbReference type="Google" id="ProtNLM"/>
    </source>
</evidence>
<proteinExistence type="predicted"/>
<dbReference type="EMBL" id="CP063205">
    <property type="protein sequence ID" value="QOS12003.1"/>
    <property type="molecule type" value="Genomic_DNA"/>
</dbReference>
<dbReference type="GeneID" id="59459522"/>
<protein>
    <recommendedName>
        <fullName evidence="3">PLD phosphodiesterase domain-containing protein</fullName>
    </recommendedName>
</protein>
<name>A0A871BH59_HALGI</name>
<evidence type="ECO:0000313" key="1">
    <source>
        <dbReference type="EMBL" id="QOS12003.1"/>
    </source>
</evidence>
<dbReference type="RefSeq" id="WP_193492338.1">
    <property type="nucleotide sequence ID" value="NZ_CP063205.1"/>
</dbReference>
<dbReference type="Gene3D" id="3.30.870.10">
    <property type="entry name" value="Endonuclease Chain A"/>
    <property type="match status" value="1"/>
</dbReference>
<evidence type="ECO:0000313" key="2">
    <source>
        <dbReference type="Proteomes" id="UP000663064"/>
    </source>
</evidence>
<organism evidence="1 2">
    <name type="scientific">Haloferax gibbonsii</name>
    <dbReference type="NCBI Taxonomy" id="35746"/>
    <lineage>
        <taxon>Archaea</taxon>
        <taxon>Methanobacteriati</taxon>
        <taxon>Methanobacteriota</taxon>
        <taxon>Stenosarchaea group</taxon>
        <taxon>Halobacteria</taxon>
        <taxon>Halobacteriales</taxon>
        <taxon>Haloferacaceae</taxon>
        <taxon>Haloferax</taxon>
    </lineage>
</organism>
<accession>A0A871BH59</accession>
<reference evidence="1" key="1">
    <citation type="journal article" date="2021" name="Front. Microbiol.">
        <title>Cellular and Genomic Properties of Haloferax gibbonsii LR2-5, the Host of Euryarchaeal Virus HFTV1.</title>
        <authorList>
            <person name="Tittes C."/>
            <person name="Schwarzer S."/>
            <person name="Pfeiffer F."/>
            <person name="Dyall-Smith M."/>
            <person name="Rodriguez-Franco M."/>
            <person name="Oksanen H.M."/>
            <person name="Quax T.E.F."/>
        </authorList>
    </citation>
    <scope>NUCLEOTIDE SEQUENCE</scope>
    <source>
        <strain evidence="1">LR2-5</strain>
    </source>
</reference>
<sequence length="654" mass="75715">MSKTADHPRSQSASLFNLIKSYESFEKYLARAVSMRVVSYCTSPKMLLELFEDYELEELEVVVGEKTDFRQEIKSAAVAKKLERLKREGKLRIFLSPDRDLHSKLYIIETVDDETIVLNGSPNLTRTAWSGYYQINCIDEFVVDQNSERYRAALDAYQSHLEYCDDEPFLEDLTRELESSDEPEEDVIERWLAVNEEPSTNEVRRFHREVTQQLGQMGPEVEADETIRESLREYEDRTRKQVEKQFRNFEATVTNTTFQTSIGEYGRSVSATYDFPKMWVGEDGLHLITPKGRHIEMTRPLPPPEQVREGLANVEAYIESIDRHAQTDDPEAAKAHLFEALLYLFWAPFINQYASAFGAGEVSGMEKSLPFLYIHGEPNAGKGTFLEFGLRLISDNTVTSPIDGRRVTGTTPDAAREPVSAFPVALDDVERAKFDQLGGLRNYWKEWNGDLFPAIILTSNENKPKDWFMKRAKMVHFKLMFPGITEAWLETRRIIEADNDLFKWFSYQFLEKPIRITDLKDTQSNRDDVLAQVRETYRELYEYAEETPPDYFPQRPAEWEHDVGRVRWQEGYENGYYSVSRRNGQLVASFDDTFAGYEIDNRFKQNLPQHIRATRSGSDIWITSGAEFEEWLGRSLAEPDRGVLSRVRSRLSGS</sequence>
<dbReference type="CDD" id="cd09117">
    <property type="entry name" value="PLDc_Bfil_DEXD_like"/>
    <property type="match status" value="1"/>
</dbReference>
<dbReference type="Proteomes" id="UP000663064">
    <property type="component" value="Chromosome"/>
</dbReference>